<accession>A0A7H0HJU5</accession>
<protein>
    <submittedName>
        <fullName evidence="2">Uncharacterized protein</fullName>
    </submittedName>
</protein>
<reference evidence="2 3" key="1">
    <citation type="submission" date="2020-08" db="EMBL/GenBank/DDBJ databases">
        <title>Genome sequence of Acidovorax monticola KACC 19171T.</title>
        <authorList>
            <person name="Hyun D.-W."/>
            <person name="Bae J.-W."/>
        </authorList>
    </citation>
    <scope>NUCLEOTIDE SEQUENCE [LARGE SCALE GENOMIC DNA]</scope>
    <source>
        <strain evidence="2 3">KACC 19171</strain>
    </source>
</reference>
<evidence type="ECO:0000256" key="1">
    <source>
        <dbReference type="SAM" id="MobiDB-lite"/>
    </source>
</evidence>
<evidence type="ECO:0000313" key="3">
    <source>
        <dbReference type="Proteomes" id="UP000516057"/>
    </source>
</evidence>
<evidence type="ECO:0000313" key="2">
    <source>
        <dbReference type="EMBL" id="QNP60811.1"/>
    </source>
</evidence>
<dbReference type="Proteomes" id="UP000516057">
    <property type="component" value="Chromosome"/>
</dbReference>
<sequence>MPRDVFIADSVTHFDASARGRVAIAASHGGVFAVHMALARGLAGLVLSDAGVGREGAGIAGLEYANALGVPCATVDYRTARIGDGVDCAVRGVISYANAAARSLGVRLGMGAMEAAQRMRDAQPRPVDPGAPPSESRTIIPTGVGERPIALLDSASLVQPADAGAVVLTGSHGGLLGGRSETAIKVDVFAALYNDAGIGCDEAGVSRLPVLDARGIAGATVSAMSARIGDARSAWDSGVLSRVNQTARFLGAREGMSAQAFAWQMARAC</sequence>
<name>A0A7H0HJU5_9BURK</name>
<gene>
    <name evidence="2" type="ORF">H9L24_08630</name>
</gene>
<proteinExistence type="predicted"/>
<dbReference type="InterPro" id="IPR043502">
    <property type="entry name" value="DNA/RNA_pol_sf"/>
</dbReference>
<organism evidence="2 3">
    <name type="scientific">Paenacidovorax monticola</name>
    <dbReference type="NCBI Taxonomy" id="1926868"/>
    <lineage>
        <taxon>Bacteria</taxon>
        <taxon>Pseudomonadati</taxon>
        <taxon>Pseudomonadota</taxon>
        <taxon>Betaproteobacteria</taxon>
        <taxon>Burkholderiales</taxon>
        <taxon>Comamonadaceae</taxon>
        <taxon>Paenacidovorax</taxon>
    </lineage>
</organism>
<dbReference type="AlphaFoldDB" id="A0A7H0HJU5"/>
<keyword evidence="3" id="KW-1185">Reference proteome</keyword>
<feature type="region of interest" description="Disordered" evidence="1">
    <location>
        <begin position="120"/>
        <end position="139"/>
    </location>
</feature>
<dbReference type="RefSeq" id="WP_187737791.1">
    <property type="nucleotide sequence ID" value="NZ_CP060790.1"/>
</dbReference>
<dbReference type="EMBL" id="CP060790">
    <property type="protein sequence ID" value="QNP60811.1"/>
    <property type="molecule type" value="Genomic_DNA"/>
</dbReference>
<dbReference type="KEGG" id="amon:H9L24_08630"/>
<dbReference type="SUPFAM" id="SSF56672">
    <property type="entry name" value="DNA/RNA polymerases"/>
    <property type="match status" value="1"/>
</dbReference>